<sequence>MAIEAGSLLYLLSLTNQSNDTIQNTLTWMYQLQICSRFNPSEMREIEVFMNLLANHNTSLRSDTGYIKIDLPFLAG</sequence>
<dbReference type="Proteomes" id="UP000410492">
    <property type="component" value="Unassembled WGS sequence"/>
</dbReference>
<reference evidence="1 2" key="1">
    <citation type="submission" date="2019-01" db="EMBL/GenBank/DDBJ databases">
        <authorList>
            <person name="Sayadi A."/>
        </authorList>
    </citation>
    <scope>NUCLEOTIDE SEQUENCE [LARGE SCALE GENOMIC DNA]</scope>
</reference>
<evidence type="ECO:0000313" key="2">
    <source>
        <dbReference type="Proteomes" id="UP000410492"/>
    </source>
</evidence>
<accession>A0A653CNI9</accession>
<protein>
    <submittedName>
        <fullName evidence="1">Uncharacterized protein</fullName>
    </submittedName>
</protein>
<keyword evidence="2" id="KW-1185">Reference proteome</keyword>
<dbReference type="OrthoDB" id="6785140at2759"/>
<dbReference type="AlphaFoldDB" id="A0A653CNI9"/>
<proteinExistence type="predicted"/>
<feature type="non-terminal residue" evidence="1">
    <location>
        <position position="76"/>
    </location>
</feature>
<name>A0A653CNI9_CALMS</name>
<gene>
    <name evidence="1" type="ORF">CALMAC_LOCUS10594</name>
</gene>
<organism evidence="1 2">
    <name type="scientific">Callosobruchus maculatus</name>
    <name type="common">Southern cowpea weevil</name>
    <name type="synonym">Pulse bruchid</name>
    <dbReference type="NCBI Taxonomy" id="64391"/>
    <lineage>
        <taxon>Eukaryota</taxon>
        <taxon>Metazoa</taxon>
        <taxon>Ecdysozoa</taxon>
        <taxon>Arthropoda</taxon>
        <taxon>Hexapoda</taxon>
        <taxon>Insecta</taxon>
        <taxon>Pterygota</taxon>
        <taxon>Neoptera</taxon>
        <taxon>Endopterygota</taxon>
        <taxon>Coleoptera</taxon>
        <taxon>Polyphaga</taxon>
        <taxon>Cucujiformia</taxon>
        <taxon>Chrysomeloidea</taxon>
        <taxon>Chrysomelidae</taxon>
        <taxon>Bruchinae</taxon>
        <taxon>Bruchini</taxon>
        <taxon>Callosobruchus</taxon>
    </lineage>
</organism>
<evidence type="ECO:0000313" key="1">
    <source>
        <dbReference type="EMBL" id="VEN49494.1"/>
    </source>
</evidence>
<dbReference type="EMBL" id="CAACVG010008369">
    <property type="protein sequence ID" value="VEN49494.1"/>
    <property type="molecule type" value="Genomic_DNA"/>
</dbReference>